<keyword evidence="2" id="KW-1133">Transmembrane helix</keyword>
<dbReference type="OrthoDB" id="6278032at2759"/>
<gene>
    <name evidence="3" type="ORF">EgrG_000111900</name>
</gene>
<keyword evidence="2" id="KW-0812">Transmembrane</keyword>
<dbReference type="AlphaFoldDB" id="A0A068WNC7"/>
<evidence type="ECO:0000256" key="1">
    <source>
        <dbReference type="SAM" id="MobiDB-lite"/>
    </source>
</evidence>
<protein>
    <submittedName>
        <fullName evidence="5">Expressed conserved protein</fullName>
    </submittedName>
</protein>
<feature type="transmembrane region" description="Helical" evidence="2">
    <location>
        <begin position="230"/>
        <end position="251"/>
    </location>
</feature>
<evidence type="ECO:0000313" key="5">
    <source>
        <dbReference type="WBParaSite" id="EgrG_000111900"/>
    </source>
</evidence>
<evidence type="ECO:0000256" key="2">
    <source>
        <dbReference type="SAM" id="Phobius"/>
    </source>
</evidence>
<name>A0A068WNC7_ECHGR</name>
<evidence type="ECO:0000313" key="4">
    <source>
        <dbReference type="Proteomes" id="UP000492820"/>
    </source>
</evidence>
<feature type="region of interest" description="Disordered" evidence="1">
    <location>
        <begin position="153"/>
        <end position="192"/>
    </location>
</feature>
<sequence length="277" mass="31228">MVAPNSEFGIRPCAVLLNNDDVVNYELQQKKYYFLAGVDLRCGQSTDKNVNEKSKKGLRIPDHKTKSYHVKKRKRERDMFYRRSIRLSRQGFLNHRRGTRHSVYFKLRRHLIENFRAGLVTKISCNNCYVKLTPLDLSNYIYTDSSDTATISTDGGSEGIANDSTSSQSSTISSADEDPPNSPPSASYSRSRSASGFGVLYARSYLRCFKVRSGSQSLIGISGVKRGAMLLFNFLYALLLSIVFSNLRFFIQRVALERGDLEEVGRNNIASISSRSK</sequence>
<reference evidence="3" key="2">
    <citation type="submission" date="2014-06" db="EMBL/GenBank/DDBJ databases">
        <authorList>
            <person name="Aslett M."/>
        </authorList>
    </citation>
    <scope>NUCLEOTIDE SEQUENCE</scope>
</reference>
<organism evidence="3">
    <name type="scientific">Echinococcus granulosus</name>
    <name type="common">Hydatid tapeworm</name>
    <dbReference type="NCBI Taxonomy" id="6210"/>
    <lineage>
        <taxon>Eukaryota</taxon>
        <taxon>Metazoa</taxon>
        <taxon>Spiralia</taxon>
        <taxon>Lophotrochozoa</taxon>
        <taxon>Platyhelminthes</taxon>
        <taxon>Cestoda</taxon>
        <taxon>Eucestoda</taxon>
        <taxon>Cyclophyllidea</taxon>
        <taxon>Taeniidae</taxon>
        <taxon>Echinococcus</taxon>
        <taxon>Echinococcus granulosus group</taxon>
    </lineage>
</organism>
<dbReference type="EMBL" id="LK028584">
    <property type="protein sequence ID" value="CDS21628.1"/>
    <property type="molecule type" value="Genomic_DNA"/>
</dbReference>
<dbReference type="Proteomes" id="UP000492820">
    <property type="component" value="Unassembled WGS sequence"/>
</dbReference>
<proteinExistence type="predicted"/>
<dbReference type="WBParaSite" id="EgrG_000111900">
    <property type="protein sequence ID" value="EgrG_000111900"/>
    <property type="gene ID" value="EgrG_000111900"/>
</dbReference>
<keyword evidence="2" id="KW-0472">Membrane</keyword>
<reference evidence="5" key="3">
    <citation type="submission" date="2020-10" db="UniProtKB">
        <authorList>
            <consortium name="WormBaseParasite"/>
        </authorList>
    </citation>
    <scope>IDENTIFICATION</scope>
</reference>
<evidence type="ECO:0000313" key="3">
    <source>
        <dbReference type="EMBL" id="CDS21628.1"/>
    </source>
</evidence>
<feature type="compositionally biased region" description="Low complexity" evidence="1">
    <location>
        <begin position="164"/>
        <end position="174"/>
    </location>
</feature>
<reference evidence="3 4" key="1">
    <citation type="journal article" date="2013" name="Nature">
        <title>The genomes of four tapeworm species reveal adaptations to parasitism.</title>
        <authorList>
            <person name="Tsai I.J."/>
            <person name="Zarowiecki M."/>
            <person name="Holroyd N."/>
            <person name="Garciarrubio A."/>
            <person name="Sanchez-Flores A."/>
            <person name="Brooks K.L."/>
            <person name="Tracey A."/>
            <person name="Bobes R.J."/>
            <person name="Fragoso G."/>
            <person name="Sciutto E."/>
            <person name="Aslett M."/>
            <person name="Beasley H."/>
            <person name="Bennett H.M."/>
            <person name="Cai J."/>
            <person name="Camicia F."/>
            <person name="Clark R."/>
            <person name="Cucher M."/>
            <person name="De Silva N."/>
            <person name="Day T.A."/>
            <person name="Deplazes P."/>
            <person name="Estrada K."/>
            <person name="Fernandez C."/>
            <person name="Holland P.W."/>
            <person name="Hou J."/>
            <person name="Hu S."/>
            <person name="Huckvale T."/>
            <person name="Hung S.S."/>
            <person name="Kamenetzky L."/>
            <person name="Keane J.A."/>
            <person name="Kiss F."/>
            <person name="Koziol U."/>
            <person name="Lambert O."/>
            <person name="Liu K."/>
            <person name="Luo X."/>
            <person name="Luo Y."/>
            <person name="Macchiaroli N."/>
            <person name="Nichol S."/>
            <person name="Paps J."/>
            <person name="Parkinson J."/>
            <person name="Pouchkina-Stantcheva N."/>
            <person name="Riddiford N."/>
            <person name="Rosenzvit M."/>
            <person name="Salinas G."/>
            <person name="Wasmuth J.D."/>
            <person name="Zamanian M."/>
            <person name="Zheng Y."/>
            <person name="Cai X."/>
            <person name="Soberon X."/>
            <person name="Olson P.D."/>
            <person name="Laclette J.P."/>
            <person name="Brehm K."/>
            <person name="Berriman M."/>
            <person name="Garciarrubio A."/>
            <person name="Bobes R.J."/>
            <person name="Fragoso G."/>
            <person name="Sanchez-Flores A."/>
            <person name="Estrada K."/>
            <person name="Cevallos M.A."/>
            <person name="Morett E."/>
            <person name="Gonzalez V."/>
            <person name="Portillo T."/>
            <person name="Ochoa-Leyva A."/>
            <person name="Jose M.V."/>
            <person name="Sciutto E."/>
            <person name="Landa A."/>
            <person name="Jimenez L."/>
            <person name="Valdes V."/>
            <person name="Carrero J.C."/>
            <person name="Larralde C."/>
            <person name="Morales-Montor J."/>
            <person name="Limon-Lason J."/>
            <person name="Soberon X."/>
            <person name="Laclette J.P."/>
        </authorList>
    </citation>
    <scope>NUCLEOTIDE SEQUENCE [LARGE SCALE GENOMIC DNA]</scope>
</reference>
<accession>A0A068WNC7</accession>